<dbReference type="GO" id="GO:0016324">
    <property type="term" value="C:apical plasma membrane"/>
    <property type="evidence" value="ECO:0007669"/>
    <property type="project" value="TreeGrafter"/>
</dbReference>
<dbReference type="GO" id="GO:0005923">
    <property type="term" value="C:bicellular tight junction"/>
    <property type="evidence" value="ECO:0007669"/>
    <property type="project" value="UniProtKB-SubCell"/>
</dbReference>
<feature type="transmembrane region" description="Helical" evidence="13">
    <location>
        <begin position="350"/>
        <end position="371"/>
    </location>
</feature>
<evidence type="ECO:0000256" key="13">
    <source>
        <dbReference type="SAM" id="Phobius"/>
    </source>
</evidence>
<accession>A0A401PVM6</accession>
<feature type="region of interest" description="Disordered" evidence="12">
    <location>
        <begin position="1"/>
        <end position="77"/>
    </location>
</feature>
<keyword evidence="6 11" id="KW-0812">Transmembrane</keyword>
<feature type="region of interest" description="Disordered" evidence="12">
    <location>
        <begin position="119"/>
        <end position="139"/>
    </location>
</feature>
<dbReference type="GO" id="GO:0031410">
    <property type="term" value="C:cytoplasmic vesicle"/>
    <property type="evidence" value="ECO:0007669"/>
    <property type="project" value="TreeGrafter"/>
</dbReference>
<keyword evidence="7" id="KW-0965">Cell junction</keyword>
<dbReference type="EMBL" id="BFAA01008932">
    <property type="protein sequence ID" value="GCB77158.1"/>
    <property type="molecule type" value="Genomic_DNA"/>
</dbReference>
<dbReference type="InterPro" id="IPR008253">
    <property type="entry name" value="Marvel"/>
</dbReference>
<evidence type="ECO:0000256" key="7">
    <source>
        <dbReference type="ARBA" id="ARBA00022949"/>
    </source>
</evidence>
<evidence type="ECO:0000256" key="4">
    <source>
        <dbReference type="ARBA" id="ARBA00022427"/>
    </source>
</evidence>
<evidence type="ECO:0000313" key="15">
    <source>
        <dbReference type="EMBL" id="GCB77158.1"/>
    </source>
</evidence>
<evidence type="ECO:0000256" key="12">
    <source>
        <dbReference type="SAM" id="MobiDB-lite"/>
    </source>
</evidence>
<evidence type="ECO:0000256" key="9">
    <source>
        <dbReference type="ARBA" id="ARBA00023054"/>
    </source>
</evidence>
<dbReference type="OMA" id="YSYRGPM"/>
<protein>
    <recommendedName>
        <fullName evidence="14">MARVEL domain-containing protein</fullName>
    </recommendedName>
</protein>
<evidence type="ECO:0000313" key="16">
    <source>
        <dbReference type="Proteomes" id="UP000288216"/>
    </source>
</evidence>
<comment type="similarity">
    <text evidence="3">Belongs to the ELL/occludin family.</text>
</comment>
<proteinExistence type="inferred from homology"/>
<keyword evidence="4" id="KW-0796">Tight junction</keyword>
<dbReference type="PROSITE" id="PS51225">
    <property type="entry name" value="MARVEL"/>
    <property type="match status" value="1"/>
</dbReference>
<organism evidence="15 16">
    <name type="scientific">Scyliorhinus torazame</name>
    <name type="common">Cloudy catshark</name>
    <name type="synonym">Catulus torazame</name>
    <dbReference type="NCBI Taxonomy" id="75743"/>
    <lineage>
        <taxon>Eukaryota</taxon>
        <taxon>Metazoa</taxon>
        <taxon>Chordata</taxon>
        <taxon>Craniata</taxon>
        <taxon>Vertebrata</taxon>
        <taxon>Chondrichthyes</taxon>
        <taxon>Elasmobranchii</taxon>
        <taxon>Galeomorphii</taxon>
        <taxon>Galeoidea</taxon>
        <taxon>Carcharhiniformes</taxon>
        <taxon>Scyliorhinidae</taxon>
        <taxon>Scyliorhinus</taxon>
    </lineage>
</organism>
<evidence type="ECO:0000256" key="2">
    <source>
        <dbReference type="ARBA" id="ARBA00004651"/>
    </source>
</evidence>
<comment type="subcellular location">
    <subcellularLocation>
        <location evidence="1">Cell junction</location>
        <location evidence="1">Tight junction</location>
    </subcellularLocation>
    <subcellularLocation>
        <location evidence="2">Cell membrane</location>
        <topology evidence="2">Multi-pass membrane protein</topology>
    </subcellularLocation>
</comment>
<dbReference type="Proteomes" id="UP000288216">
    <property type="component" value="Unassembled WGS sequence"/>
</dbReference>
<dbReference type="AlphaFoldDB" id="A0A401PVM6"/>
<dbReference type="PANTHER" id="PTHR23288:SF3">
    <property type="entry name" value="MARVEL DOMAIN-CONTAINING PROTEIN 2"/>
    <property type="match status" value="1"/>
</dbReference>
<keyword evidence="9" id="KW-0175">Coiled coil</keyword>
<evidence type="ECO:0000256" key="11">
    <source>
        <dbReference type="PROSITE-ProRule" id="PRU00581"/>
    </source>
</evidence>
<dbReference type="Gene3D" id="6.10.140.340">
    <property type="match status" value="1"/>
</dbReference>
<feature type="compositionally biased region" description="Basic and acidic residues" evidence="12">
    <location>
        <begin position="20"/>
        <end position="31"/>
    </location>
</feature>
<keyword evidence="8 13" id="KW-1133">Transmembrane helix</keyword>
<comment type="caution">
    <text evidence="15">The sequence shown here is derived from an EMBL/GenBank/DDBJ whole genome shotgun (WGS) entry which is preliminary data.</text>
</comment>
<dbReference type="PANTHER" id="PTHR23288">
    <property type="entry name" value="OCCLUDIN AND RNA POLYMERASE II ELONGATION FACTOR ELL"/>
    <property type="match status" value="1"/>
</dbReference>
<gene>
    <name evidence="15" type="ORF">scyTo_0015616</name>
</gene>
<feature type="transmembrane region" description="Helical" evidence="13">
    <location>
        <begin position="205"/>
        <end position="229"/>
    </location>
</feature>
<dbReference type="InterPro" id="IPR031176">
    <property type="entry name" value="ELL/occludin"/>
</dbReference>
<feature type="transmembrane region" description="Helical" evidence="13">
    <location>
        <begin position="260"/>
        <end position="284"/>
    </location>
</feature>
<keyword evidence="10 11" id="KW-0472">Membrane</keyword>
<dbReference type="InterPro" id="IPR010844">
    <property type="entry name" value="Occludin_ELL"/>
</dbReference>
<dbReference type="Pfam" id="PF07303">
    <property type="entry name" value="Occludin_ELL"/>
    <property type="match status" value="1"/>
</dbReference>
<name>A0A401PVM6_SCYTO</name>
<feature type="domain" description="MARVEL" evidence="14">
    <location>
        <begin position="201"/>
        <end position="372"/>
    </location>
</feature>
<reference evidence="15 16" key="1">
    <citation type="journal article" date="2018" name="Nat. Ecol. Evol.">
        <title>Shark genomes provide insights into elasmobranch evolution and the origin of vertebrates.</title>
        <authorList>
            <person name="Hara Y"/>
            <person name="Yamaguchi K"/>
            <person name="Onimaru K"/>
            <person name="Kadota M"/>
            <person name="Koyanagi M"/>
            <person name="Keeley SD"/>
            <person name="Tatsumi K"/>
            <person name="Tanaka K"/>
            <person name="Motone F"/>
            <person name="Kageyama Y"/>
            <person name="Nozu R"/>
            <person name="Adachi N"/>
            <person name="Nishimura O"/>
            <person name="Nakagawa R"/>
            <person name="Tanegashima C"/>
            <person name="Kiyatake I"/>
            <person name="Matsumoto R"/>
            <person name="Murakumo K"/>
            <person name="Nishida K"/>
            <person name="Terakita A"/>
            <person name="Kuratani S"/>
            <person name="Sato K"/>
            <person name="Hyodo S Kuraku.S."/>
        </authorList>
    </citation>
    <scope>NUCLEOTIDE SEQUENCE [LARGE SCALE GENOMIC DNA]</scope>
</reference>
<dbReference type="SUPFAM" id="SSF144292">
    <property type="entry name" value="occludin/ELL-like"/>
    <property type="match status" value="1"/>
</dbReference>
<dbReference type="GO" id="GO:0070830">
    <property type="term" value="P:bicellular tight junction assembly"/>
    <property type="evidence" value="ECO:0007669"/>
    <property type="project" value="TreeGrafter"/>
</dbReference>
<dbReference type="Pfam" id="PF01284">
    <property type="entry name" value="MARVEL"/>
    <property type="match status" value="1"/>
</dbReference>
<evidence type="ECO:0000256" key="6">
    <source>
        <dbReference type="ARBA" id="ARBA00022692"/>
    </source>
</evidence>
<evidence type="ECO:0000256" key="5">
    <source>
        <dbReference type="ARBA" id="ARBA00022475"/>
    </source>
</evidence>
<sequence>MPSDWSPVTDGYGRNWTPANEKEAEYSDPRRQMLPTHLMSDTATETSEEGDTFRAMGRPPPLPRQPPVGDLEAEMPVPNIKPKRKFIPDSWKNFLRGRGGRAKQIFNFNMAWGEEECSPPVSPLLSRRRTTSTDGDASELDTQQVVEDKDSSMFDCGTRTIKEMEAATTFRSDFPEKQPESAQSYMERIHVYQLKYAYMKSWPGLLRVLGIMQLLFGAMVFACICAYIQKDNQWYNFLGGSIPSYGFGDNYYYSGPKTPFVLVMAGLAWVVTVGLLVLGLTLYYRTILLDSDWWPLTEFTMNICLFFLYMAAGIVYVNGFSLGGLCYTMMANSPLYYQLCRVESGQIAAAAFLFFNMLLYLISAGMCLKVWRHEQTRREREDLRNKRKMAAVTEQKRPFSFKRMSFRRNTSPPLKEGVTKDIQLRSNGPRTLNKSIPAGYIPKPLIIPDYEPIREHKRIMKILEDYKEKINDPTFVEKKERCTYLKNKLSYIKQRIQEYDFECSSRDSY</sequence>
<evidence type="ECO:0000256" key="8">
    <source>
        <dbReference type="ARBA" id="ARBA00022989"/>
    </source>
</evidence>
<evidence type="ECO:0000259" key="14">
    <source>
        <dbReference type="PROSITE" id="PS51225"/>
    </source>
</evidence>
<evidence type="ECO:0000256" key="1">
    <source>
        <dbReference type="ARBA" id="ARBA00004435"/>
    </source>
</evidence>
<feature type="transmembrane region" description="Helical" evidence="13">
    <location>
        <begin position="305"/>
        <end position="330"/>
    </location>
</feature>
<dbReference type="OrthoDB" id="6284217at2759"/>
<evidence type="ECO:0000256" key="3">
    <source>
        <dbReference type="ARBA" id="ARBA00009171"/>
    </source>
</evidence>
<keyword evidence="16" id="KW-1185">Reference proteome</keyword>
<dbReference type="STRING" id="75743.A0A401PVM6"/>
<evidence type="ECO:0000256" key="10">
    <source>
        <dbReference type="ARBA" id="ARBA00023136"/>
    </source>
</evidence>
<keyword evidence="5" id="KW-1003">Cell membrane</keyword>